<dbReference type="EMBL" id="JANKHO010003010">
    <property type="protein sequence ID" value="KAJ3486886.1"/>
    <property type="molecule type" value="Genomic_DNA"/>
</dbReference>
<dbReference type="SUPFAM" id="SSF53474">
    <property type="entry name" value="alpha/beta-Hydrolases"/>
    <property type="match status" value="1"/>
</dbReference>
<keyword evidence="1" id="KW-0472">Membrane</keyword>
<accession>A0A9W8MQV7</accession>
<comment type="caution">
    <text evidence="2">The sequence shown here is derived from an EMBL/GenBank/DDBJ whole genome shotgun (WGS) entry which is preliminary data.</text>
</comment>
<evidence type="ECO:0000313" key="2">
    <source>
        <dbReference type="EMBL" id="KAJ3486886.1"/>
    </source>
</evidence>
<dbReference type="Gene3D" id="3.40.50.1820">
    <property type="entry name" value="alpha/beta hydrolase"/>
    <property type="match status" value="1"/>
</dbReference>
<dbReference type="GO" id="GO:0005789">
    <property type="term" value="C:endoplasmic reticulum membrane"/>
    <property type="evidence" value="ECO:0007669"/>
    <property type="project" value="TreeGrafter"/>
</dbReference>
<organism evidence="2 3">
    <name type="scientific">Agrocybe chaxingu</name>
    <dbReference type="NCBI Taxonomy" id="84603"/>
    <lineage>
        <taxon>Eukaryota</taxon>
        <taxon>Fungi</taxon>
        <taxon>Dikarya</taxon>
        <taxon>Basidiomycota</taxon>
        <taxon>Agaricomycotina</taxon>
        <taxon>Agaricomycetes</taxon>
        <taxon>Agaricomycetidae</taxon>
        <taxon>Agaricales</taxon>
        <taxon>Agaricineae</taxon>
        <taxon>Strophariaceae</taxon>
        <taxon>Agrocybe</taxon>
    </lineage>
</organism>
<dbReference type="AlphaFoldDB" id="A0A9W8MQV7"/>
<dbReference type="GO" id="GO:0004622">
    <property type="term" value="F:phosphatidylcholine lysophospholipase activity"/>
    <property type="evidence" value="ECO:0007669"/>
    <property type="project" value="TreeGrafter"/>
</dbReference>
<sequence length="262" mass="28659">MKATSRSPTNVVYKRVGAVFGGLAALYALTLVLVLTPFIQTHVLYAHYIDFLWYNKFDHPEHYGLAPGKTVNLKLQSADNTTLGAWFIFADPFYRTLPYPPPSNIDFTFPNQKHVPDALQAAPTIPLPATETPGTRARPPPDGCSTPLFTSRLGANVLAGVGEDARAAWDWLVERGAREENILILGHSLGTAITGLLAAQLGREGVHPRGTVLMSPFSSIRSLVDQYYLFGFLPILKPLSVIPLAPRTSSVTQLHPARYVVD</sequence>
<keyword evidence="1" id="KW-1133">Transmembrane helix</keyword>
<evidence type="ECO:0000313" key="3">
    <source>
        <dbReference type="Proteomes" id="UP001148786"/>
    </source>
</evidence>
<dbReference type="PANTHER" id="PTHR12277">
    <property type="entry name" value="ALPHA/BETA HYDROLASE DOMAIN-CONTAINING PROTEIN"/>
    <property type="match status" value="1"/>
</dbReference>
<dbReference type="OrthoDB" id="446723at2759"/>
<dbReference type="GO" id="GO:0047372">
    <property type="term" value="F:monoacylglycerol lipase activity"/>
    <property type="evidence" value="ECO:0007669"/>
    <property type="project" value="TreeGrafter"/>
</dbReference>
<dbReference type="GO" id="GO:0052651">
    <property type="term" value="P:monoacylglycerol catabolic process"/>
    <property type="evidence" value="ECO:0007669"/>
    <property type="project" value="TreeGrafter"/>
</dbReference>
<dbReference type="GO" id="GO:0006660">
    <property type="term" value="P:phosphatidylserine catabolic process"/>
    <property type="evidence" value="ECO:0007669"/>
    <property type="project" value="TreeGrafter"/>
</dbReference>
<dbReference type="InterPro" id="IPR029058">
    <property type="entry name" value="AB_hydrolase_fold"/>
</dbReference>
<dbReference type="Proteomes" id="UP001148786">
    <property type="component" value="Unassembled WGS sequence"/>
</dbReference>
<evidence type="ECO:0000256" key="1">
    <source>
        <dbReference type="SAM" id="Phobius"/>
    </source>
</evidence>
<keyword evidence="1" id="KW-0812">Transmembrane</keyword>
<keyword evidence="3" id="KW-1185">Reference proteome</keyword>
<dbReference type="PANTHER" id="PTHR12277:SF194">
    <property type="entry name" value="FI04476P"/>
    <property type="match status" value="1"/>
</dbReference>
<feature type="transmembrane region" description="Helical" evidence="1">
    <location>
        <begin position="12"/>
        <end position="35"/>
    </location>
</feature>
<protein>
    <submittedName>
        <fullName evidence="2">Uncharacterized protein</fullName>
    </submittedName>
</protein>
<reference evidence="2" key="1">
    <citation type="submission" date="2022-07" db="EMBL/GenBank/DDBJ databases">
        <title>Genome Sequence of Agrocybe chaxingu.</title>
        <authorList>
            <person name="Buettner E."/>
        </authorList>
    </citation>
    <scope>NUCLEOTIDE SEQUENCE</scope>
    <source>
        <strain evidence="2">MP-N11</strain>
    </source>
</reference>
<gene>
    <name evidence="2" type="ORF">NLJ89_g11770</name>
</gene>
<proteinExistence type="predicted"/>
<name>A0A9W8MQV7_9AGAR</name>